<dbReference type="AlphaFoldDB" id="A0A842FYM0"/>
<dbReference type="GO" id="GO:0009234">
    <property type="term" value="P:menaquinone biosynthetic process"/>
    <property type="evidence" value="ECO:0007669"/>
    <property type="project" value="UniProtKB-UniRule"/>
</dbReference>
<evidence type="ECO:0000313" key="8">
    <source>
        <dbReference type="Proteomes" id="UP000585696"/>
    </source>
</evidence>
<proteinExistence type="inferred from homology"/>
<dbReference type="InterPro" id="IPR022485">
    <property type="entry name" value="SHCHC_synthase_MenH"/>
</dbReference>
<reference evidence="7 8" key="1">
    <citation type="submission" date="2020-03" db="EMBL/GenBank/DDBJ databases">
        <title>Soil Listeria distribution.</title>
        <authorList>
            <person name="Liao J."/>
            <person name="Wiedmann M."/>
        </authorList>
    </citation>
    <scope>NUCLEOTIDE SEQUENCE [LARGE SCALE GENOMIC DNA]</scope>
    <source>
        <strain evidence="6 7">FSL L7-0051</strain>
        <strain evidence="5 8">FSL L7-0054</strain>
    </source>
</reference>
<dbReference type="HAMAP" id="MF_01660">
    <property type="entry name" value="MenH"/>
    <property type="match status" value="1"/>
</dbReference>
<protein>
    <recommendedName>
        <fullName evidence="3">Putative 2-succinyl-6-hydroxy-2,4-cyclohexadiene-1-carboxylate synthase</fullName>
        <shortName evidence="3">SHCHC synthase</shortName>
        <ecNumber evidence="3">4.2.99.20</ecNumber>
    </recommendedName>
</protein>
<accession>A0A842FYM0</accession>
<dbReference type="EMBL" id="JAARZS010000050">
    <property type="protein sequence ID" value="MBC2285590.1"/>
    <property type="molecule type" value="Genomic_DNA"/>
</dbReference>
<comment type="pathway">
    <text evidence="3">Quinol/quinone metabolism; menaquinone biosynthesis.</text>
</comment>
<comment type="caution">
    <text evidence="5">The sequence shown here is derived from an EMBL/GenBank/DDBJ whole genome shotgun (WGS) entry which is preliminary data.</text>
</comment>
<dbReference type="Proteomes" id="UP000585696">
    <property type="component" value="Unassembled WGS sequence"/>
</dbReference>
<dbReference type="PANTHER" id="PTHR42916:SF1">
    <property type="entry name" value="PROTEIN PHYLLO, CHLOROPLASTIC"/>
    <property type="match status" value="1"/>
</dbReference>
<dbReference type="EMBL" id="JAARZT010000044">
    <property type="protein sequence ID" value="MBC2294763.1"/>
    <property type="molecule type" value="Genomic_DNA"/>
</dbReference>
<dbReference type="PRINTS" id="PR00111">
    <property type="entry name" value="ABHYDROLASE"/>
</dbReference>
<dbReference type="InterPro" id="IPR000073">
    <property type="entry name" value="AB_hydrolase_1"/>
</dbReference>
<comment type="function">
    <text evidence="3">Catalyzes a proton abstraction reaction that results in 2,5-elimination of pyruvate from 2-succinyl-5-enolpyruvyl-6-hydroxy-3-cyclohexene-1-carboxylate (SEPHCHC) and the formation of 2-succinyl-6-hydroxy-2,4-cyclohexadiene-1-carboxylate (SHCHC).</text>
</comment>
<organism evidence="5 8">
    <name type="scientific">Listeria booriae</name>
    <dbReference type="NCBI Taxonomy" id="1552123"/>
    <lineage>
        <taxon>Bacteria</taxon>
        <taxon>Bacillati</taxon>
        <taxon>Bacillota</taxon>
        <taxon>Bacilli</taxon>
        <taxon>Bacillales</taxon>
        <taxon>Listeriaceae</taxon>
        <taxon>Listeria</taxon>
    </lineage>
</organism>
<keyword evidence="2 3" id="KW-0456">Lyase</keyword>
<dbReference type="GO" id="GO:0070205">
    <property type="term" value="F:2-succinyl-6-hydroxy-2,4-cyclohexadiene-1-carboxylate synthase activity"/>
    <property type="evidence" value="ECO:0007669"/>
    <property type="project" value="UniProtKB-UniRule"/>
</dbReference>
<evidence type="ECO:0000259" key="4">
    <source>
        <dbReference type="Pfam" id="PF00561"/>
    </source>
</evidence>
<dbReference type="Proteomes" id="UP000543005">
    <property type="component" value="Unassembled WGS sequence"/>
</dbReference>
<dbReference type="NCBIfam" id="TIGR03695">
    <property type="entry name" value="menH_SHCHC"/>
    <property type="match status" value="1"/>
</dbReference>
<evidence type="ECO:0000313" key="6">
    <source>
        <dbReference type="EMBL" id="MBC2294763.1"/>
    </source>
</evidence>
<comment type="catalytic activity">
    <reaction evidence="3">
        <text>5-enolpyruvoyl-6-hydroxy-2-succinyl-cyclohex-3-ene-1-carboxylate = (1R,6R)-6-hydroxy-2-succinyl-cyclohexa-2,4-diene-1-carboxylate + pyruvate</text>
        <dbReference type="Rhea" id="RHEA:25597"/>
        <dbReference type="ChEBI" id="CHEBI:15361"/>
        <dbReference type="ChEBI" id="CHEBI:58689"/>
        <dbReference type="ChEBI" id="CHEBI:58818"/>
        <dbReference type="EC" id="4.2.99.20"/>
    </reaction>
</comment>
<evidence type="ECO:0000256" key="3">
    <source>
        <dbReference type="HAMAP-Rule" id="MF_01660"/>
    </source>
</evidence>
<dbReference type="SUPFAM" id="SSF53474">
    <property type="entry name" value="alpha/beta-Hydrolases"/>
    <property type="match status" value="1"/>
</dbReference>
<feature type="domain" description="AB hydrolase-1" evidence="4">
    <location>
        <begin position="23"/>
        <end position="258"/>
    </location>
</feature>
<comment type="pathway">
    <text evidence="3">Quinol/quinone metabolism; 1,4-dihydroxy-2-naphthoate biosynthesis; 1,4-dihydroxy-2-naphthoate from chorismate: step 3/7.</text>
</comment>
<evidence type="ECO:0000313" key="7">
    <source>
        <dbReference type="Proteomes" id="UP000543005"/>
    </source>
</evidence>
<dbReference type="Pfam" id="PF00561">
    <property type="entry name" value="Abhydrolase_1"/>
    <property type="match status" value="1"/>
</dbReference>
<sequence length="276" mass="30146">MRIRDVEYHVVETNRALIGRGGTLLLLHGFTGSHATYDGVLPMLATDWHCVTVDLLGHGKTDAPRDAARYAMREQTADLIAILDGLGVTEAMVLGYSMGGRLALGLAVEYPNRVRTLVLQSASPGLENAQDRQLRAARDAELATRIETDGVADFVAGWERLPLFATQASIPETQQVKIREERLNQRASGLAGSLQGMGTGVQPSFWNNLPSLAIPTLLLAGHEDQKFCGIARDMKDALPDAKYITFSNAGHTIHLEQPECFGYAVRNWLRIRGGTK</sequence>
<dbReference type="EC" id="4.2.99.20" evidence="3"/>
<dbReference type="Gene3D" id="3.40.50.1820">
    <property type="entry name" value="alpha/beta hydrolase"/>
    <property type="match status" value="1"/>
</dbReference>
<dbReference type="UniPathway" id="UPA00079"/>
<dbReference type="UniPathway" id="UPA01057">
    <property type="reaction ID" value="UER00900"/>
</dbReference>
<comment type="subunit">
    <text evidence="3">Monomer.</text>
</comment>
<dbReference type="InterPro" id="IPR029058">
    <property type="entry name" value="AB_hydrolase_fold"/>
</dbReference>
<dbReference type="RefSeq" id="WP_185630096.1">
    <property type="nucleotide sequence ID" value="NZ_JAARZS010000050.1"/>
</dbReference>
<comment type="similarity">
    <text evidence="3">Belongs to the AB hydrolase superfamily. MenH family.</text>
</comment>
<evidence type="ECO:0000313" key="5">
    <source>
        <dbReference type="EMBL" id="MBC2285590.1"/>
    </source>
</evidence>
<keyword evidence="1 3" id="KW-0474">Menaquinone biosynthesis</keyword>
<gene>
    <name evidence="3 5" type="primary">menH</name>
    <name evidence="5" type="ORF">HCB69_14545</name>
    <name evidence="6" type="ORF">HCC36_16255</name>
</gene>
<evidence type="ECO:0000256" key="2">
    <source>
        <dbReference type="ARBA" id="ARBA00023239"/>
    </source>
</evidence>
<evidence type="ECO:0000256" key="1">
    <source>
        <dbReference type="ARBA" id="ARBA00022428"/>
    </source>
</evidence>
<dbReference type="PANTHER" id="PTHR42916">
    <property type="entry name" value="2-SUCCINYL-5-ENOLPYRUVYL-6-HYDROXY-3-CYCLOHEXENE-1-CARBOXYLATE SYNTHASE"/>
    <property type="match status" value="1"/>
</dbReference>
<name>A0A842FYM0_9LIST</name>